<dbReference type="EMBL" id="VSRR010002037">
    <property type="protein sequence ID" value="MPC29229.1"/>
    <property type="molecule type" value="Genomic_DNA"/>
</dbReference>
<dbReference type="AlphaFoldDB" id="A0A5B7E735"/>
<sequence length="76" mass="8295">MDRQRKEGCLTCKEKGRVRRQGQKEKDVSLAGEGKGESTPSAPFMCSCVTLVANFRSSVTRSLSVARAITRSSTMP</sequence>
<dbReference type="Proteomes" id="UP000324222">
    <property type="component" value="Unassembled WGS sequence"/>
</dbReference>
<organism evidence="2 3">
    <name type="scientific">Portunus trituberculatus</name>
    <name type="common">Swimming crab</name>
    <name type="synonym">Neptunus trituberculatus</name>
    <dbReference type="NCBI Taxonomy" id="210409"/>
    <lineage>
        <taxon>Eukaryota</taxon>
        <taxon>Metazoa</taxon>
        <taxon>Ecdysozoa</taxon>
        <taxon>Arthropoda</taxon>
        <taxon>Crustacea</taxon>
        <taxon>Multicrustacea</taxon>
        <taxon>Malacostraca</taxon>
        <taxon>Eumalacostraca</taxon>
        <taxon>Eucarida</taxon>
        <taxon>Decapoda</taxon>
        <taxon>Pleocyemata</taxon>
        <taxon>Brachyura</taxon>
        <taxon>Eubrachyura</taxon>
        <taxon>Portunoidea</taxon>
        <taxon>Portunidae</taxon>
        <taxon>Portuninae</taxon>
        <taxon>Portunus</taxon>
    </lineage>
</organism>
<gene>
    <name evidence="2" type="ORF">E2C01_022451</name>
</gene>
<evidence type="ECO:0000313" key="3">
    <source>
        <dbReference type="Proteomes" id="UP000324222"/>
    </source>
</evidence>
<evidence type="ECO:0000313" key="2">
    <source>
        <dbReference type="EMBL" id="MPC29229.1"/>
    </source>
</evidence>
<comment type="caution">
    <text evidence="2">The sequence shown here is derived from an EMBL/GenBank/DDBJ whole genome shotgun (WGS) entry which is preliminary data.</text>
</comment>
<keyword evidence="3" id="KW-1185">Reference proteome</keyword>
<accession>A0A5B7E735</accession>
<proteinExistence type="predicted"/>
<protein>
    <submittedName>
        <fullName evidence="2">Uncharacterized protein</fullName>
    </submittedName>
</protein>
<reference evidence="2 3" key="1">
    <citation type="submission" date="2019-05" db="EMBL/GenBank/DDBJ databases">
        <title>Another draft genome of Portunus trituberculatus and its Hox gene families provides insights of decapod evolution.</title>
        <authorList>
            <person name="Jeong J.-H."/>
            <person name="Song I."/>
            <person name="Kim S."/>
            <person name="Choi T."/>
            <person name="Kim D."/>
            <person name="Ryu S."/>
            <person name="Kim W."/>
        </authorList>
    </citation>
    <scope>NUCLEOTIDE SEQUENCE [LARGE SCALE GENOMIC DNA]</scope>
    <source>
        <tissue evidence="2">Muscle</tissue>
    </source>
</reference>
<evidence type="ECO:0000256" key="1">
    <source>
        <dbReference type="SAM" id="MobiDB-lite"/>
    </source>
</evidence>
<name>A0A5B7E735_PORTR</name>
<feature type="region of interest" description="Disordered" evidence="1">
    <location>
        <begin position="19"/>
        <end position="41"/>
    </location>
</feature>